<dbReference type="CDD" id="cd08474">
    <property type="entry name" value="PBP2_CrgA_like_5"/>
    <property type="match status" value="1"/>
</dbReference>
<protein>
    <submittedName>
        <fullName evidence="6">LysR family transcriptional regulator</fullName>
    </submittedName>
</protein>
<dbReference type="Pfam" id="PF00126">
    <property type="entry name" value="HTH_1"/>
    <property type="match status" value="1"/>
</dbReference>
<comment type="caution">
    <text evidence="6">The sequence shown here is derived from an EMBL/GenBank/DDBJ whole genome shotgun (WGS) entry which is preliminary data.</text>
</comment>
<evidence type="ECO:0000313" key="6">
    <source>
        <dbReference type="EMBL" id="MDX8491379.1"/>
    </source>
</evidence>
<evidence type="ECO:0000256" key="2">
    <source>
        <dbReference type="ARBA" id="ARBA00023015"/>
    </source>
</evidence>
<dbReference type="SUPFAM" id="SSF53850">
    <property type="entry name" value="Periplasmic binding protein-like II"/>
    <property type="match status" value="1"/>
</dbReference>
<dbReference type="PRINTS" id="PR00039">
    <property type="entry name" value="HTHLYSR"/>
</dbReference>
<keyword evidence="2" id="KW-0805">Transcription regulation</keyword>
<accession>A0ABU4YZU6</accession>
<dbReference type="PANTHER" id="PTHR30537">
    <property type="entry name" value="HTH-TYPE TRANSCRIPTIONAL REGULATOR"/>
    <property type="match status" value="1"/>
</dbReference>
<dbReference type="Gene3D" id="1.10.10.10">
    <property type="entry name" value="Winged helix-like DNA-binding domain superfamily/Winged helix DNA-binding domain"/>
    <property type="match status" value="1"/>
</dbReference>
<dbReference type="Pfam" id="PF03466">
    <property type="entry name" value="LysR_substrate"/>
    <property type="match status" value="1"/>
</dbReference>
<dbReference type="SUPFAM" id="SSF46785">
    <property type="entry name" value="Winged helix' DNA-binding domain"/>
    <property type="match status" value="1"/>
</dbReference>
<name>A0ABU4YZU6_9HYPH</name>
<evidence type="ECO:0000313" key="7">
    <source>
        <dbReference type="Proteomes" id="UP001271249"/>
    </source>
</evidence>
<sequence>MAYYLTGLLILRYIMRGSEFTELRAFAAIVEEGSFIRASARLRISPPALSQTIRQLEARLGVRLLNRTTRSVAPTAVGETLFARLAVVFGELEGAVADVQAARDSPTGSLRINVPRIAAMRFIAPILGDFQRAYPDIVLTIIVDDLLTDIVEGRFDAGIRLGERLERDMVAVKLSDDLQMAAVAAPAYLKGRAIPRFPQDLHQHRCINFQWPGGGNIYRWEFSRGKRSLEIAVEGSLIVNDTELMLKAALDGAGVAYMLDYQVQPSIETGKLVRFLENWSPSFPGFYLYHPSRRHVPPALRVFIDFIRTNRE</sequence>
<evidence type="ECO:0000256" key="1">
    <source>
        <dbReference type="ARBA" id="ARBA00009437"/>
    </source>
</evidence>
<dbReference type="InterPro" id="IPR036390">
    <property type="entry name" value="WH_DNA-bd_sf"/>
</dbReference>
<feature type="domain" description="HTH lysR-type" evidence="5">
    <location>
        <begin position="19"/>
        <end position="75"/>
    </location>
</feature>
<dbReference type="Gene3D" id="3.40.190.290">
    <property type="match status" value="1"/>
</dbReference>
<evidence type="ECO:0000256" key="4">
    <source>
        <dbReference type="ARBA" id="ARBA00023163"/>
    </source>
</evidence>
<dbReference type="Proteomes" id="UP001271249">
    <property type="component" value="Unassembled WGS sequence"/>
</dbReference>
<proteinExistence type="inferred from homology"/>
<reference evidence="6 7" key="1">
    <citation type="submission" date="2023-08" db="EMBL/GenBank/DDBJ databases">
        <title>Implementing the SeqCode for naming new Mesorhizobium species isolated from Vachellia karroo root nodules.</title>
        <authorList>
            <person name="Van Lill M."/>
        </authorList>
    </citation>
    <scope>NUCLEOTIDE SEQUENCE [LARGE SCALE GENOMIC DNA]</scope>
    <source>
        <strain evidence="6 7">VK22B</strain>
    </source>
</reference>
<dbReference type="InterPro" id="IPR036388">
    <property type="entry name" value="WH-like_DNA-bd_sf"/>
</dbReference>
<keyword evidence="3" id="KW-0238">DNA-binding</keyword>
<dbReference type="InterPro" id="IPR058163">
    <property type="entry name" value="LysR-type_TF_proteobact-type"/>
</dbReference>
<dbReference type="InterPro" id="IPR005119">
    <property type="entry name" value="LysR_subst-bd"/>
</dbReference>
<evidence type="ECO:0000256" key="3">
    <source>
        <dbReference type="ARBA" id="ARBA00023125"/>
    </source>
</evidence>
<dbReference type="PROSITE" id="PS50931">
    <property type="entry name" value="HTH_LYSR"/>
    <property type="match status" value="1"/>
</dbReference>
<gene>
    <name evidence="6" type="ORF">RFN29_07280</name>
</gene>
<organism evidence="6 7">
    <name type="scientific">Mesorhizobium captivum</name>
    <dbReference type="NCBI Taxonomy" id="3072319"/>
    <lineage>
        <taxon>Bacteria</taxon>
        <taxon>Pseudomonadati</taxon>
        <taxon>Pseudomonadota</taxon>
        <taxon>Alphaproteobacteria</taxon>
        <taxon>Hyphomicrobiales</taxon>
        <taxon>Phyllobacteriaceae</taxon>
        <taxon>Mesorhizobium</taxon>
    </lineage>
</organism>
<dbReference type="RefSeq" id="WP_320225425.1">
    <property type="nucleotide sequence ID" value="NZ_JAVIJB010000009.1"/>
</dbReference>
<comment type="similarity">
    <text evidence="1">Belongs to the LysR transcriptional regulatory family.</text>
</comment>
<keyword evidence="7" id="KW-1185">Reference proteome</keyword>
<dbReference type="EMBL" id="JAVIJC010000005">
    <property type="protein sequence ID" value="MDX8491379.1"/>
    <property type="molecule type" value="Genomic_DNA"/>
</dbReference>
<keyword evidence="4" id="KW-0804">Transcription</keyword>
<evidence type="ECO:0000259" key="5">
    <source>
        <dbReference type="PROSITE" id="PS50931"/>
    </source>
</evidence>
<dbReference type="PANTHER" id="PTHR30537:SF1">
    <property type="entry name" value="HTH-TYPE TRANSCRIPTIONAL REGULATOR PGRR"/>
    <property type="match status" value="1"/>
</dbReference>
<dbReference type="InterPro" id="IPR000847">
    <property type="entry name" value="LysR_HTH_N"/>
</dbReference>